<dbReference type="AlphaFoldDB" id="A0A1Y5SBT8"/>
<reference evidence="3 4" key="1">
    <citation type="submission" date="2017-03" db="EMBL/GenBank/DDBJ databases">
        <authorList>
            <person name="Afonso C.L."/>
            <person name="Miller P.J."/>
            <person name="Scott M.A."/>
            <person name="Spackman E."/>
            <person name="Goraichik I."/>
            <person name="Dimitrov K.M."/>
            <person name="Suarez D.L."/>
            <person name="Swayne D.E."/>
        </authorList>
    </citation>
    <scope>NUCLEOTIDE SEQUENCE [LARGE SCALE GENOMIC DNA]</scope>
    <source>
        <strain evidence="3 4">CECT 7023</strain>
    </source>
</reference>
<dbReference type="EMBL" id="FWFZ01000005">
    <property type="protein sequence ID" value="SLN37211.1"/>
    <property type="molecule type" value="Genomic_DNA"/>
</dbReference>
<organism evidence="3 4">
    <name type="scientific">Roseisalinus antarcticus</name>
    <dbReference type="NCBI Taxonomy" id="254357"/>
    <lineage>
        <taxon>Bacteria</taxon>
        <taxon>Pseudomonadati</taxon>
        <taxon>Pseudomonadota</taxon>
        <taxon>Alphaproteobacteria</taxon>
        <taxon>Rhodobacterales</taxon>
        <taxon>Roseobacteraceae</taxon>
        <taxon>Roseisalinus</taxon>
    </lineage>
</organism>
<keyword evidence="2" id="KW-0812">Transmembrane</keyword>
<dbReference type="Proteomes" id="UP000193900">
    <property type="component" value="Unassembled WGS sequence"/>
</dbReference>
<dbReference type="RefSeq" id="WP_085878268.1">
    <property type="nucleotide sequence ID" value="NZ_FWFZ01000005.1"/>
</dbReference>
<evidence type="ECO:0000256" key="1">
    <source>
        <dbReference type="SAM" id="MobiDB-lite"/>
    </source>
</evidence>
<proteinExistence type="predicted"/>
<evidence type="ECO:0000313" key="3">
    <source>
        <dbReference type="EMBL" id="SLN37211.1"/>
    </source>
</evidence>
<keyword evidence="2" id="KW-0472">Membrane</keyword>
<name>A0A1Y5SBT8_9RHOB</name>
<feature type="transmembrane region" description="Helical" evidence="2">
    <location>
        <begin position="12"/>
        <end position="31"/>
    </location>
</feature>
<sequence>MPVAATSIVFRLAPILLGLCAAVVFGLGIWLQMQANDRMASRAEIYQAGPPPAVALDLFDPPRHTSTAGEALVTAQIDVAGAVDLAPLVEGGPSALAVPLLSVTDDTGAAPLGMAIFSSPDFVPGRITGAGLAAMAGAPGDPRPLVTLNGWFGTPGKWVAALDERGMNVTGPVIYPFVDGRRAAILPDDYGQSAVFERFSKVGGALGFLALLLFAVARPRSDEADTETATETVPVASPRPPGAQEPGDAAVVGPAIASDRRSPVRRILVGLFLVFVLLAVVMITAPRLLGSGEPVAPTAAEAEVQATSDIVSPAVATAAPGGVVTAEGAATATELSIAGVRAWAQDRLAAAAAGDLRAILVLLLGAVSMILVLARVVTDALRRRPARADATPEQRTA</sequence>
<gene>
    <name evidence="3" type="ORF">ROA7023_01384</name>
</gene>
<keyword evidence="2" id="KW-1133">Transmembrane helix</keyword>
<dbReference type="OrthoDB" id="7874590at2"/>
<evidence type="ECO:0000256" key="2">
    <source>
        <dbReference type="SAM" id="Phobius"/>
    </source>
</evidence>
<feature type="transmembrane region" description="Helical" evidence="2">
    <location>
        <begin position="356"/>
        <end position="377"/>
    </location>
</feature>
<feature type="region of interest" description="Disordered" evidence="1">
    <location>
        <begin position="223"/>
        <end position="248"/>
    </location>
</feature>
<accession>A0A1Y5SBT8</accession>
<feature type="transmembrane region" description="Helical" evidence="2">
    <location>
        <begin position="267"/>
        <end position="285"/>
    </location>
</feature>
<evidence type="ECO:0000313" key="4">
    <source>
        <dbReference type="Proteomes" id="UP000193900"/>
    </source>
</evidence>
<protein>
    <submittedName>
        <fullName evidence="3">Uncharacterized protein</fullName>
    </submittedName>
</protein>
<keyword evidence="4" id="KW-1185">Reference proteome</keyword>